<dbReference type="GO" id="GO:0000290">
    <property type="term" value="P:deadenylation-dependent decapping of nuclear-transcribed mRNA"/>
    <property type="evidence" value="ECO:0007669"/>
    <property type="project" value="InterPro"/>
</dbReference>
<feature type="compositionally biased region" description="Low complexity" evidence="3">
    <location>
        <begin position="231"/>
        <end position="248"/>
    </location>
</feature>
<accession>A0A835W6Y0</accession>
<feature type="compositionally biased region" description="Low complexity" evidence="3">
    <location>
        <begin position="279"/>
        <end position="288"/>
    </location>
</feature>
<proteinExistence type="predicted"/>
<keyword evidence="5" id="KW-1185">Reference proteome</keyword>
<feature type="compositionally biased region" description="Pro residues" evidence="3">
    <location>
        <begin position="303"/>
        <end position="317"/>
    </location>
</feature>
<dbReference type="PANTHER" id="PTHR21551:SF0">
    <property type="entry name" value="PROTEIN ASSOCIATED WITH TOPO II RELATED-1, ISOFORM A"/>
    <property type="match status" value="1"/>
</dbReference>
<feature type="compositionally biased region" description="Pro residues" evidence="3">
    <location>
        <begin position="326"/>
        <end position="339"/>
    </location>
</feature>
<dbReference type="GO" id="GO:0033962">
    <property type="term" value="P:P-body assembly"/>
    <property type="evidence" value="ECO:0007669"/>
    <property type="project" value="TreeGrafter"/>
</dbReference>
<evidence type="ECO:0000256" key="3">
    <source>
        <dbReference type="SAM" id="MobiDB-lite"/>
    </source>
</evidence>
<evidence type="ECO:0000313" key="5">
    <source>
        <dbReference type="Proteomes" id="UP000650467"/>
    </source>
</evidence>
<feature type="compositionally biased region" description="Low complexity" evidence="3">
    <location>
        <begin position="181"/>
        <end position="193"/>
    </location>
</feature>
<feature type="region of interest" description="Disordered" evidence="3">
    <location>
        <begin position="181"/>
        <end position="209"/>
    </location>
</feature>
<feature type="region of interest" description="Disordered" evidence="3">
    <location>
        <begin position="410"/>
        <end position="477"/>
    </location>
</feature>
<feature type="region of interest" description="Disordered" evidence="3">
    <location>
        <begin position="231"/>
        <end position="339"/>
    </location>
</feature>
<evidence type="ECO:0000256" key="2">
    <source>
        <dbReference type="ARBA" id="ARBA00022490"/>
    </source>
</evidence>
<organism evidence="4 5">
    <name type="scientific">Chlamydomonas incerta</name>
    <dbReference type="NCBI Taxonomy" id="51695"/>
    <lineage>
        <taxon>Eukaryota</taxon>
        <taxon>Viridiplantae</taxon>
        <taxon>Chlorophyta</taxon>
        <taxon>core chlorophytes</taxon>
        <taxon>Chlorophyceae</taxon>
        <taxon>CS clade</taxon>
        <taxon>Chlamydomonadales</taxon>
        <taxon>Chlamydomonadaceae</taxon>
        <taxon>Chlamydomonas</taxon>
    </lineage>
</organism>
<feature type="region of interest" description="Disordered" evidence="3">
    <location>
        <begin position="862"/>
        <end position="904"/>
    </location>
</feature>
<comment type="subcellular location">
    <subcellularLocation>
        <location evidence="1">Cytoplasm</location>
        <location evidence="1">P-body</location>
    </subcellularLocation>
</comment>
<dbReference type="PANTHER" id="PTHR21551">
    <property type="entry name" value="TOPOISOMERASE II-ASSOCIATED PROTEIN PAT1"/>
    <property type="match status" value="1"/>
</dbReference>
<reference evidence="4" key="1">
    <citation type="journal article" date="2020" name="bioRxiv">
        <title>Comparative genomics of Chlamydomonas.</title>
        <authorList>
            <person name="Craig R.J."/>
            <person name="Hasan A.R."/>
            <person name="Ness R.W."/>
            <person name="Keightley P.D."/>
        </authorList>
    </citation>
    <scope>NUCLEOTIDE SEQUENCE</scope>
    <source>
        <strain evidence="4">SAG 7.73</strain>
    </source>
</reference>
<feature type="compositionally biased region" description="Basic and acidic residues" evidence="3">
    <location>
        <begin position="891"/>
        <end position="904"/>
    </location>
</feature>
<dbReference type="OrthoDB" id="74835at2759"/>
<comment type="caution">
    <text evidence="4">The sequence shown here is derived from an EMBL/GenBank/DDBJ whole genome shotgun (WGS) entry which is preliminary data.</text>
</comment>
<evidence type="ECO:0000313" key="4">
    <source>
        <dbReference type="EMBL" id="KAG2439603.1"/>
    </source>
</evidence>
<dbReference type="InterPro" id="IPR039900">
    <property type="entry name" value="Pat1-like"/>
</dbReference>
<feature type="compositionally biased region" description="Pro residues" evidence="3">
    <location>
        <begin position="267"/>
        <end position="276"/>
    </location>
</feature>
<feature type="compositionally biased region" description="Low complexity" evidence="3">
    <location>
        <begin position="862"/>
        <end position="890"/>
    </location>
</feature>
<dbReference type="EMBL" id="JAEHOC010000008">
    <property type="protein sequence ID" value="KAG2439603.1"/>
    <property type="molecule type" value="Genomic_DNA"/>
</dbReference>
<feature type="region of interest" description="Disordered" evidence="3">
    <location>
        <begin position="683"/>
        <end position="703"/>
    </location>
</feature>
<dbReference type="GO" id="GO:0000932">
    <property type="term" value="C:P-body"/>
    <property type="evidence" value="ECO:0007669"/>
    <property type="project" value="UniProtKB-SubCell"/>
</dbReference>
<dbReference type="AlphaFoldDB" id="A0A835W6Y0"/>
<sequence length="1174" mass="118879">MGFEDRFTAVEIETPGRPSAFDANQYSFFGELTAADTGLEGALEDGLEAPPDEDGLQFGLQVGEDEGVALEQEEDYSVAAMFRNQLGLAPATKTPARKVDPDEDAGMDALLTDPLAEARKQLRDEDYDHREENLPAELFPTPASYGLYEGYAAALGNLNNGDAAAHEQQQQQQQQQQQLQAQALLQQQQQQQQHSAVPVPPPSNAGSSLLSMIKKPKAMTLEELEARMLSSAAEAEAANQQQQQSRGPMAPPPPHHHQQHQQLMGPPGMPPPPPGMGPMGQQQQQQQRMPPPPPHMPGFFPHGQPPHMAPPPPPPGHPHLHGPGGPMGPPPPGMPPHMHGMPPPPPGPPGMYPPGPMGHMAPGPNGPPHPGMFGPNGMPMPPPGHPLHPGHGHGHGPMMPGGPMGQGPYGPGGPMQRGPYGPGPVGPGFMHEGGFPMRPMGSGPPGPLGNAPLNGAPQRPGMPFGPGGQPGPRPGMPAPPMQPGGVGAMAPRPAGLLGPGAAALRPPVQARPAASNGPDFGRGFSPAGGAAGMMIAGVAAPIALAAAAAAAGRAGGAATGPGGRLGGVWMRPEDVEYVVRSMLYSVANGVPYVEDYYYQAFVHKHVSQPTRQQLSPGAFPMAAPFVPEALRELSEDAMAHIARLDPSARAKFVEGLTGLGKIVLSNIRTPKVLMDLSDSAAPGAGGKAKEADGGEAGAKAPTRPLEQEPLLAARIMIEDVMNLLLDVDDIDRLATHMAALAQAQQRAAAAAALDRGVATSAVAAAAAAGGAPSVAPYGPTSAAPPAPPQLRQRRELLLAGINGAFRLPNAPAGAAAATAAGATADAVGADGVALGDGVLLRIMALSKGRTVVARALLASAPPASLKPPSARAPGAKAPAAGKAAAEAPKPAAEEKEAADAAAADGKEVAEGAAAAAATDDAAAAAAAHASALGPDGPSPYVLLWAVLRNAWQLFGSSLQGLDPAAERPMLEATSRLAAALRDALLRLPSPRDVVDAAVAFNAGAAAHVEALGRSSPGAGPMETTMLPLAQTRAVEAPAGGAAGVSGAPSAWLGEALAALVTRASQLGLAAAAGVSEGAGGAGEPAAAAVLVAPGGEGADVDGAWVREYGQLHERVARHLGTLGGIHAMATSSNNAEALAVVRALCCRLLVNAMLPHASTEQARKLKEALQAFAA</sequence>
<protein>
    <submittedName>
        <fullName evidence="4">Uncharacterized protein</fullName>
    </submittedName>
</protein>
<dbReference type="Proteomes" id="UP000650467">
    <property type="component" value="Unassembled WGS sequence"/>
</dbReference>
<evidence type="ECO:0000256" key="1">
    <source>
        <dbReference type="ARBA" id="ARBA00004201"/>
    </source>
</evidence>
<dbReference type="GO" id="GO:0003723">
    <property type="term" value="F:RNA binding"/>
    <property type="evidence" value="ECO:0007669"/>
    <property type="project" value="TreeGrafter"/>
</dbReference>
<name>A0A835W6Y0_CHLIN</name>
<feature type="compositionally biased region" description="Low complexity" evidence="3">
    <location>
        <begin position="448"/>
        <end position="462"/>
    </location>
</feature>
<gene>
    <name evidence="4" type="ORF">HXX76_004955</name>
</gene>
<keyword evidence="2" id="KW-0963">Cytoplasm</keyword>